<evidence type="ECO:0000313" key="3">
    <source>
        <dbReference type="EMBL" id="SHJ60392.1"/>
    </source>
</evidence>
<dbReference type="Proteomes" id="UP000184543">
    <property type="component" value="Unassembled WGS sequence"/>
</dbReference>
<feature type="region of interest" description="Disordered" evidence="1">
    <location>
        <begin position="32"/>
        <end position="59"/>
    </location>
</feature>
<keyword evidence="2" id="KW-0732">Signal</keyword>
<feature type="chain" id="PRO_5012906652" evidence="2">
    <location>
        <begin position="21"/>
        <end position="404"/>
    </location>
</feature>
<evidence type="ECO:0000256" key="2">
    <source>
        <dbReference type="SAM" id="SignalP"/>
    </source>
</evidence>
<dbReference type="STRING" id="192903.SAMN04488513_106130"/>
<proteinExistence type="predicted"/>
<feature type="signal peptide" evidence="2">
    <location>
        <begin position="1"/>
        <end position="20"/>
    </location>
</feature>
<accession>A0A1M6KNA6</accession>
<organism evidence="3 4">
    <name type="scientific">Pseudozobellia thermophila</name>
    <dbReference type="NCBI Taxonomy" id="192903"/>
    <lineage>
        <taxon>Bacteria</taxon>
        <taxon>Pseudomonadati</taxon>
        <taxon>Bacteroidota</taxon>
        <taxon>Flavobacteriia</taxon>
        <taxon>Flavobacteriales</taxon>
        <taxon>Flavobacteriaceae</taxon>
        <taxon>Pseudozobellia</taxon>
    </lineage>
</organism>
<evidence type="ECO:0000256" key="1">
    <source>
        <dbReference type="SAM" id="MobiDB-lite"/>
    </source>
</evidence>
<sequence length="404" mass="45398">MKKWIQLFLALVLMTGLSLCSETPDDMEAPIEEQTDEQEDVLDSVPDSSDEEADDSKATNTVLDAETANKITENLVIDDKVILPGDLPNNIKNGESILEDLKFDTDTLFYIDGLTKRVRVRKSPNRSLPTFLARVVGSDFYIQGSFQEAGKQQKEEEEDTLAILNFGLETTDLELPLNFDLEILPQDSEGTVVDTTSIDVGIEDTNGNCNFKPDDSVLWEWIATIQDKTFYLAPMYPQITSGSVLGCCENGISSYTVNCKTSSQRSVDYETIFTVELEYLKFYSHGHLGGELFQYTQNLDVGNTDFCGGNAGYMRRNTYNIYNGKYTFNPDCSLTIDSIEGLTDAIYAPNGDFIADVPRPVYVGTSPASQYEFLSPHFLKETRSVDATLERIYERRTNTLKWYD</sequence>
<name>A0A1M6KNA6_9FLAO</name>
<feature type="compositionally biased region" description="Acidic residues" evidence="1">
    <location>
        <begin position="32"/>
        <end position="54"/>
    </location>
</feature>
<gene>
    <name evidence="3" type="ORF">SAMN04488513_106130</name>
</gene>
<dbReference type="EMBL" id="FQYU01000006">
    <property type="protein sequence ID" value="SHJ60392.1"/>
    <property type="molecule type" value="Genomic_DNA"/>
</dbReference>
<protein>
    <submittedName>
        <fullName evidence="3">Uncharacterized protein</fullName>
    </submittedName>
</protein>
<dbReference type="AlphaFoldDB" id="A0A1M6KNA6"/>
<evidence type="ECO:0000313" key="4">
    <source>
        <dbReference type="Proteomes" id="UP000184543"/>
    </source>
</evidence>
<reference evidence="4" key="1">
    <citation type="submission" date="2016-11" db="EMBL/GenBank/DDBJ databases">
        <authorList>
            <person name="Varghese N."/>
            <person name="Submissions S."/>
        </authorList>
    </citation>
    <scope>NUCLEOTIDE SEQUENCE [LARGE SCALE GENOMIC DNA]</scope>
    <source>
        <strain evidence="4">DSM 19858</strain>
    </source>
</reference>
<keyword evidence="4" id="KW-1185">Reference proteome</keyword>